<feature type="transmembrane region" description="Helical" evidence="2">
    <location>
        <begin position="83"/>
        <end position="105"/>
    </location>
</feature>
<keyword evidence="4" id="KW-1185">Reference proteome</keyword>
<name>A0A0J7YPY1_BETVV</name>
<sequence>MTNATIAQAIADVQYCTTELTPTQYTDMLYEGCRPTPQQYNVAITAAYSTSSNAPGSPSSSSSSSNPSSGTSGSASSSATGSAAVLAINTLISGLALGLIIMFAAGL</sequence>
<protein>
    <submittedName>
        <fullName evidence="3">Uncharacterized protein</fullName>
    </submittedName>
</protein>
<dbReference type="EMBL" id="KQ106777">
    <property type="protein sequence ID" value="KMS65562.1"/>
    <property type="molecule type" value="Genomic_DNA"/>
</dbReference>
<keyword evidence="2" id="KW-1133">Transmembrane helix</keyword>
<keyword evidence="2" id="KW-0472">Membrane</keyword>
<proteinExistence type="predicted"/>
<organism evidence="3 4">
    <name type="scientific">Beta vulgaris subsp. vulgaris</name>
    <name type="common">Beet</name>
    <dbReference type="NCBI Taxonomy" id="3555"/>
    <lineage>
        <taxon>Eukaryota</taxon>
        <taxon>Viridiplantae</taxon>
        <taxon>Streptophyta</taxon>
        <taxon>Embryophyta</taxon>
        <taxon>Tracheophyta</taxon>
        <taxon>Spermatophyta</taxon>
        <taxon>Magnoliopsida</taxon>
        <taxon>eudicotyledons</taxon>
        <taxon>Gunneridae</taxon>
        <taxon>Pentapetalae</taxon>
        <taxon>Caryophyllales</taxon>
        <taxon>Chenopodiaceae</taxon>
        <taxon>Betoideae</taxon>
        <taxon>Beta</taxon>
    </lineage>
</organism>
<accession>A0A0J7YPY1</accession>
<keyword evidence="2" id="KW-0812">Transmembrane</keyword>
<evidence type="ECO:0000313" key="3">
    <source>
        <dbReference type="EMBL" id="KMS65562.1"/>
    </source>
</evidence>
<evidence type="ECO:0000256" key="1">
    <source>
        <dbReference type="SAM" id="MobiDB-lite"/>
    </source>
</evidence>
<feature type="region of interest" description="Disordered" evidence="1">
    <location>
        <begin position="50"/>
        <end position="78"/>
    </location>
</feature>
<gene>
    <name evidence="3" type="ORF">BVRB_034710</name>
</gene>
<dbReference type="Gramene" id="KMS65562">
    <property type="protein sequence ID" value="KMS65562"/>
    <property type="gene ID" value="BVRB_034710"/>
</dbReference>
<reference evidence="3 4" key="1">
    <citation type="journal article" date="2014" name="Nature">
        <title>The genome of the recently domesticated crop plant sugar beet (Beta vulgaris).</title>
        <authorList>
            <person name="Dohm J.C."/>
            <person name="Minoche A.E."/>
            <person name="Holtgrawe D."/>
            <person name="Capella-Gutierrez S."/>
            <person name="Zakrzewski F."/>
            <person name="Tafer H."/>
            <person name="Rupp O."/>
            <person name="Sorensen T.R."/>
            <person name="Stracke R."/>
            <person name="Reinhardt R."/>
            <person name="Goesmann A."/>
            <person name="Kraft T."/>
            <person name="Schulz B."/>
            <person name="Stadler P.F."/>
            <person name="Schmidt T."/>
            <person name="Gabaldon T."/>
            <person name="Lehrach H."/>
            <person name="Weisshaar B."/>
            <person name="Himmelbauer H."/>
        </authorList>
    </citation>
    <scope>NUCLEOTIDE SEQUENCE [LARGE SCALE GENOMIC DNA]</scope>
    <source>
        <tissue evidence="3">Taproot</tissue>
    </source>
</reference>
<dbReference type="Proteomes" id="UP000035740">
    <property type="component" value="Unassembled WGS sequence"/>
</dbReference>
<evidence type="ECO:0000256" key="2">
    <source>
        <dbReference type="SAM" id="Phobius"/>
    </source>
</evidence>
<evidence type="ECO:0000313" key="4">
    <source>
        <dbReference type="Proteomes" id="UP000035740"/>
    </source>
</evidence>
<dbReference type="AlphaFoldDB" id="A0A0J7YPY1"/>